<accession>D8SES9</accession>
<dbReference type="GO" id="GO:0016126">
    <property type="term" value="P:sterol biosynthetic process"/>
    <property type="evidence" value="ECO:0007669"/>
    <property type="project" value="UniProtKB-KW"/>
</dbReference>
<keyword evidence="5" id="KW-0444">Lipid biosynthesis</keyword>
<dbReference type="Proteomes" id="UP000001514">
    <property type="component" value="Unassembled WGS sequence"/>
</dbReference>
<dbReference type="FunCoup" id="D8SES9">
    <property type="interactions" value="2421"/>
</dbReference>
<feature type="domain" description="Hydroxymethylglutaryl-coenzyme A synthase N-terminal" evidence="6">
    <location>
        <begin position="4"/>
        <end position="177"/>
    </location>
</feature>
<dbReference type="GO" id="GO:0010142">
    <property type="term" value="P:farnesyl diphosphate biosynthetic process, mevalonate pathway"/>
    <property type="evidence" value="ECO:0000318"/>
    <property type="project" value="GO_Central"/>
</dbReference>
<comment type="catalytic activity">
    <reaction evidence="5">
        <text>acetoacetyl-CoA + acetyl-CoA + H2O = (3S)-3-hydroxy-3-methylglutaryl-CoA + CoA + H(+)</text>
        <dbReference type="Rhea" id="RHEA:10188"/>
        <dbReference type="ChEBI" id="CHEBI:15377"/>
        <dbReference type="ChEBI" id="CHEBI:15378"/>
        <dbReference type="ChEBI" id="CHEBI:43074"/>
        <dbReference type="ChEBI" id="CHEBI:57286"/>
        <dbReference type="ChEBI" id="CHEBI:57287"/>
        <dbReference type="ChEBI" id="CHEBI:57288"/>
        <dbReference type="EC" id="2.3.3.10"/>
    </reaction>
</comment>
<sequence>MAVRPGDVGILALEVYFPPSCVRQDELEKHDGVSAGKYTAGLGQERLAFCTDVEDVISMSLTVVKNLLEKYSIAPEKVGRLEVGSETVIDKSKSIKTWLMRLFEESGNSDIQGVDSSNACYGGTAALINCLNWVESSGWDGRYGLVVAADSAVYAEGPARPSGGAGAVAMLIGPNAPFVIDRKYMGTHMSHTYDFYKPNLSSEYPVLDGRLSQKCYLMALDLCYNRYCQKYEKADGKPFSLQDVNYAVFHSPYNKLVQKSFARLVYNDIQRKTRPEDEKLKPFANISEDESYTNKDLEKATQDIAKPDYNLKVVPSTLIPKQVGNMYCAALYAALASLIHSKAEELLGNTILMFSYGSGLASSLFTIHVRQGDGLFRVANIAKRMEVSSSLESRVQVSPEDFVHTMELMETRYGAKGFTPVSDLARLRPGTFYLTQVDDLYRRFYDRLPQATSNGAC</sequence>
<dbReference type="InterPro" id="IPR013528">
    <property type="entry name" value="HMG_CoA_synth_N"/>
</dbReference>
<dbReference type="UniPathway" id="UPA00058">
    <property type="reaction ID" value="UER00102"/>
</dbReference>
<dbReference type="InterPro" id="IPR010122">
    <property type="entry name" value="HMG_CoA_synthase_euk"/>
</dbReference>
<comment type="function">
    <text evidence="5">Catalyzes the condensation of acetyl-CoA with acetoacetyl-CoA to form HMG-CoA.</text>
</comment>
<dbReference type="GO" id="GO:0006084">
    <property type="term" value="P:acetyl-CoA metabolic process"/>
    <property type="evidence" value="ECO:0000318"/>
    <property type="project" value="GO_Central"/>
</dbReference>
<evidence type="ECO:0000256" key="1">
    <source>
        <dbReference type="ARBA" id="ARBA00007061"/>
    </source>
</evidence>
<proteinExistence type="inferred from homology"/>
<dbReference type="OrthoDB" id="1269963at2759"/>
<dbReference type="InterPro" id="IPR013746">
    <property type="entry name" value="HMG_CoA_synt_C_dom"/>
</dbReference>
<dbReference type="KEGG" id="smo:SELMODRAFT_179152"/>
<keyword evidence="5" id="KW-0752">Steroid biosynthesis</keyword>
<dbReference type="STRING" id="88036.D8SES9"/>
<feature type="active site" description="Proton donor/acceptor" evidence="3">
    <location>
        <position position="250"/>
    </location>
</feature>
<organism evidence="9">
    <name type="scientific">Selaginella moellendorffii</name>
    <name type="common">Spikemoss</name>
    <dbReference type="NCBI Taxonomy" id="88036"/>
    <lineage>
        <taxon>Eukaryota</taxon>
        <taxon>Viridiplantae</taxon>
        <taxon>Streptophyta</taxon>
        <taxon>Embryophyta</taxon>
        <taxon>Tracheophyta</taxon>
        <taxon>Lycopodiopsida</taxon>
        <taxon>Selaginellales</taxon>
        <taxon>Selaginellaceae</taxon>
        <taxon>Selaginella</taxon>
    </lineage>
</organism>
<dbReference type="PANTHER" id="PTHR43323:SF2">
    <property type="entry name" value="HYDROXYMETHYLGLUTARYL-COA SYNTHASE"/>
    <property type="match status" value="1"/>
</dbReference>
<keyword evidence="2 5" id="KW-0808">Transferase</keyword>
<evidence type="ECO:0000256" key="3">
    <source>
        <dbReference type="PIRSR" id="PIRSR610122-1"/>
    </source>
</evidence>
<dbReference type="InterPro" id="IPR016039">
    <property type="entry name" value="Thiolase-like"/>
</dbReference>
<keyword evidence="5" id="KW-1207">Sterol metabolism</keyword>
<protein>
    <recommendedName>
        <fullName evidence="5">Hydroxymethylglutaryl-CoA synthase</fullName>
        <shortName evidence="5">HMG-CoA synthase</shortName>
        <ecNumber evidence="5">2.3.3.10</ecNumber>
    </recommendedName>
    <alternativeName>
        <fullName evidence="5">3-hydroxy-3-methylglutaryl coenzyme A synthase</fullName>
    </alternativeName>
</protein>
<keyword evidence="5" id="KW-0753">Steroid metabolism</keyword>
<evidence type="ECO:0000256" key="5">
    <source>
        <dbReference type="RuleBase" id="RU364071"/>
    </source>
</evidence>
<dbReference type="EMBL" id="GL377616">
    <property type="protein sequence ID" value="EFJ17031.1"/>
    <property type="molecule type" value="Genomic_DNA"/>
</dbReference>
<reference evidence="8 9" key="1">
    <citation type="journal article" date="2011" name="Science">
        <title>The Selaginella genome identifies genetic changes associated with the evolution of vascular plants.</title>
        <authorList>
            <person name="Banks J.A."/>
            <person name="Nishiyama T."/>
            <person name="Hasebe M."/>
            <person name="Bowman J.L."/>
            <person name="Gribskov M."/>
            <person name="dePamphilis C."/>
            <person name="Albert V.A."/>
            <person name="Aono N."/>
            <person name="Aoyama T."/>
            <person name="Ambrose B.A."/>
            <person name="Ashton N.W."/>
            <person name="Axtell M.J."/>
            <person name="Barker E."/>
            <person name="Barker M.S."/>
            <person name="Bennetzen J.L."/>
            <person name="Bonawitz N.D."/>
            <person name="Chapple C."/>
            <person name="Cheng C."/>
            <person name="Correa L.G."/>
            <person name="Dacre M."/>
            <person name="DeBarry J."/>
            <person name="Dreyer I."/>
            <person name="Elias M."/>
            <person name="Engstrom E.M."/>
            <person name="Estelle M."/>
            <person name="Feng L."/>
            <person name="Finet C."/>
            <person name="Floyd S.K."/>
            <person name="Frommer W.B."/>
            <person name="Fujita T."/>
            <person name="Gramzow L."/>
            <person name="Gutensohn M."/>
            <person name="Harholt J."/>
            <person name="Hattori M."/>
            <person name="Heyl A."/>
            <person name="Hirai T."/>
            <person name="Hiwatashi Y."/>
            <person name="Ishikawa M."/>
            <person name="Iwata M."/>
            <person name="Karol K.G."/>
            <person name="Koehler B."/>
            <person name="Kolukisaoglu U."/>
            <person name="Kubo M."/>
            <person name="Kurata T."/>
            <person name="Lalonde S."/>
            <person name="Li K."/>
            <person name="Li Y."/>
            <person name="Litt A."/>
            <person name="Lyons E."/>
            <person name="Manning G."/>
            <person name="Maruyama T."/>
            <person name="Michael T.P."/>
            <person name="Mikami K."/>
            <person name="Miyazaki S."/>
            <person name="Morinaga S."/>
            <person name="Murata T."/>
            <person name="Mueller-Roeber B."/>
            <person name="Nelson D.R."/>
            <person name="Obara M."/>
            <person name="Oguri Y."/>
            <person name="Olmstead R.G."/>
            <person name="Onodera N."/>
            <person name="Petersen B.L."/>
            <person name="Pils B."/>
            <person name="Prigge M."/>
            <person name="Rensing S.A."/>
            <person name="Riano-Pachon D.M."/>
            <person name="Roberts A.W."/>
            <person name="Sato Y."/>
            <person name="Scheller H.V."/>
            <person name="Schulz B."/>
            <person name="Schulz C."/>
            <person name="Shakirov E.V."/>
            <person name="Shibagaki N."/>
            <person name="Shinohara N."/>
            <person name="Shippen D.E."/>
            <person name="Soerensen I."/>
            <person name="Sotooka R."/>
            <person name="Sugimoto N."/>
            <person name="Sugita M."/>
            <person name="Sumikawa N."/>
            <person name="Tanurdzic M."/>
            <person name="Theissen G."/>
            <person name="Ulvskov P."/>
            <person name="Wakazuki S."/>
            <person name="Weng J.K."/>
            <person name="Willats W.W."/>
            <person name="Wipf D."/>
            <person name="Wolf P.G."/>
            <person name="Yang L."/>
            <person name="Zimmer A.D."/>
            <person name="Zhu Q."/>
            <person name="Mitros T."/>
            <person name="Hellsten U."/>
            <person name="Loque D."/>
            <person name="Otillar R."/>
            <person name="Salamov A."/>
            <person name="Schmutz J."/>
            <person name="Shapiro H."/>
            <person name="Lindquist E."/>
            <person name="Lucas S."/>
            <person name="Rokhsar D."/>
            <person name="Grigoriev I.V."/>
        </authorList>
    </citation>
    <scope>NUCLEOTIDE SEQUENCE [LARGE SCALE GENOMIC DNA]</scope>
</reference>
<dbReference type="GO" id="GO:0004421">
    <property type="term" value="F:hydroxymethylglutaryl-CoA synthase activity"/>
    <property type="evidence" value="ECO:0000318"/>
    <property type="project" value="GO_Central"/>
</dbReference>
<feature type="binding site" evidence="4">
    <location>
        <position position="255"/>
    </location>
    <ligand>
        <name>CoA</name>
        <dbReference type="ChEBI" id="CHEBI:57287"/>
    </ligand>
</feature>
<dbReference type="FunFam" id="3.40.47.10:FF:000008">
    <property type="entry name" value="3-hydroxy-3-methylglutaryl coenzyme A synthase"/>
    <property type="match status" value="1"/>
</dbReference>
<dbReference type="Pfam" id="PF01154">
    <property type="entry name" value="HMG_CoA_synt_N"/>
    <property type="match status" value="1"/>
</dbReference>
<comment type="similarity">
    <text evidence="1 5">Belongs to the thiolase-like superfamily. HMG-CoA synthase family.</text>
</comment>
<name>D8SES9_SELML</name>
<dbReference type="Gramene" id="EFJ17031">
    <property type="protein sequence ID" value="EFJ17031"/>
    <property type="gene ID" value="SELMODRAFT_179152"/>
</dbReference>
<dbReference type="SUPFAM" id="SSF53901">
    <property type="entry name" value="Thiolase-like"/>
    <property type="match status" value="2"/>
</dbReference>
<dbReference type="eggNOG" id="KOG1393">
    <property type="taxonomic scope" value="Eukaryota"/>
</dbReference>
<dbReference type="Gene3D" id="3.40.47.10">
    <property type="match status" value="1"/>
</dbReference>
<dbReference type="HOGENOM" id="CLU_008065_0_1_1"/>
<dbReference type="OMA" id="ARNGNMY"/>
<dbReference type="PANTHER" id="PTHR43323">
    <property type="entry name" value="3-HYDROXY-3-METHYLGLUTARYL COENZYME A SYNTHASE"/>
    <property type="match status" value="1"/>
</dbReference>
<dbReference type="CDD" id="cd00827">
    <property type="entry name" value="init_cond_enzymes"/>
    <property type="match status" value="1"/>
</dbReference>
<dbReference type="AlphaFoldDB" id="D8SES9"/>
<feature type="active site" description="Proton donor/acceptor" evidence="3">
    <location>
        <position position="86"/>
    </location>
</feature>
<keyword evidence="5" id="KW-0443">Lipid metabolism</keyword>
<feature type="binding site" evidence="4">
    <location>
        <position position="212"/>
    </location>
    <ligand>
        <name>CoA</name>
        <dbReference type="ChEBI" id="CHEBI:57287"/>
    </ligand>
</feature>
<dbReference type="Pfam" id="PF08540">
    <property type="entry name" value="HMG_CoA_synt_C"/>
    <property type="match status" value="1"/>
</dbReference>
<feature type="domain" description="Hydroxymethylglutaryl-coenzyme A synthase C-terminal" evidence="7">
    <location>
        <begin position="179"/>
        <end position="447"/>
    </location>
</feature>
<evidence type="ECO:0000256" key="4">
    <source>
        <dbReference type="PIRSR" id="PIRSR610122-2"/>
    </source>
</evidence>
<dbReference type="EC" id="2.3.3.10" evidence="5"/>
<evidence type="ECO:0000256" key="2">
    <source>
        <dbReference type="ARBA" id="ARBA00022679"/>
    </source>
</evidence>
<gene>
    <name evidence="8" type="ORF">SELMODRAFT_179152</name>
</gene>
<feature type="binding site" evidence="4">
    <location>
        <position position="259"/>
    </location>
    <ligand>
        <name>CoA</name>
        <dbReference type="ChEBI" id="CHEBI:57287"/>
    </ligand>
</feature>
<dbReference type="NCBIfam" id="TIGR01833">
    <property type="entry name" value="HMG-CoA-S_euk"/>
    <property type="match status" value="1"/>
</dbReference>
<dbReference type="InParanoid" id="D8SES9"/>
<keyword evidence="5" id="KW-0756">Sterol biosynthesis</keyword>
<evidence type="ECO:0000259" key="6">
    <source>
        <dbReference type="Pfam" id="PF01154"/>
    </source>
</evidence>
<feature type="active site" description="Acyl-thioester intermediate" evidence="3">
    <location>
        <position position="120"/>
    </location>
</feature>
<evidence type="ECO:0000313" key="9">
    <source>
        <dbReference type="Proteomes" id="UP000001514"/>
    </source>
</evidence>
<evidence type="ECO:0000259" key="7">
    <source>
        <dbReference type="Pfam" id="PF08540"/>
    </source>
</evidence>
<keyword evidence="9" id="KW-1185">Reference proteome</keyword>
<evidence type="ECO:0000313" key="8">
    <source>
        <dbReference type="EMBL" id="EFJ17031.1"/>
    </source>
</evidence>
<comment type="pathway">
    <text evidence="5">Metabolic intermediate biosynthesis; (R)-mevalonate biosynthesis; (R)-mevalonate from acetyl-CoA: step 2/3.</text>
</comment>